<dbReference type="InterPro" id="IPR006553">
    <property type="entry name" value="Leu-rich_rpt_Cys-con_subtyp"/>
</dbReference>
<dbReference type="GO" id="GO:0000715">
    <property type="term" value="P:nucleotide-excision repair, DNA damage recognition"/>
    <property type="evidence" value="ECO:0007669"/>
    <property type="project" value="EnsemblFungi"/>
</dbReference>
<dbReference type="GO" id="GO:0004842">
    <property type="term" value="F:ubiquitin-protein transferase activity"/>
    <property type="evidence" value="ECO:0007669"/>
    <property type="project" value="EnsemblFungi"/>
</dbReference>
<feature type="compositionally biased region" description="Acidic residues" evidence="1">
    <location>
        <begin position="57"/>
        <end position="69"/>
    </location>
</feature>
<feature type="region of interest" description="Disordered" evidence="1">
    <location>
        <begin position="46"/>
        <end position="131"/>
    </location>
</feature>
<keyword evidence="3" id="KW-0238">DNA-binding</keyword>
<dbReference type="PANTHER" id="PTHR13318">
    <property type="entry name" value="PARTNER OF PAIRED, ISOFORM B-RELATED"/>
    <property type="match status" value="1"/>
</dbReference>
<dbReference type="GO" id="GO:0019005">
    <property type="term" value="C:SCF ubiquitin ligase complex"/>
    <property type="evidence" value="ECO:0007669"/>
    <property type="project" value="TreeGrafter"/>
</dbReference>
<dbReference type="GO" id="GO:0000113">
    <property type="term" value="C:nucleotide-excision repair factor 4 complex"/>
    <property type="evidence" value="ECO:0007669"/>
    <property type="project" value="EnsemblFungi"/>
</dbReference>
<dbReference type="GeneID" id="30037302"/>
<dbReference type="GO" id="GO:0008094">
    <property type="term" value="F:ATP-dependent activity, acting on DNA"/>
    <property type="evidence" value="ECO:0007669"/>
    <property type="project" value="EnsemblFungi"/>
</dbReference>
<proteinExistence type="predicted"/>
<dbReference type="GO" id="GO:0031146">
    <property type="term" value="P:SCF-dependent proteasomal ubiquitin-dependent protein catabolic process"/>
    <property type="evidence" value="ECO:0007669"/>
    <property type="project" value="TreeGrafter"/>
</dbReference>
<dbReference type="InterPro" id="IPR032675">
    <property type="entry name" value="LRR_dom_sf"/>
</dbReference>
<dbReference type="OrthoDB" id="1924287at2759"/>
<evidence type="ECO:0000313" key="4">
    <source>
        <dbReference type="Proteomes" id="UP000189580"/>
    </source>
</evidence>
<feature type="region of interest" description="Disordered" evidence="1">
    <location>
        <begin position="1"/>
        <end position="29"/>
    </location>
</feature>
<dbReference type="SMART" id="SM00367">
    <property type="entry name" value="LRR_CC"/>
    <property type="match status" value="7"/>
</dbReference>
<dbReference type="Gene3D" id="3.80.10.10">
    <property type="entry name" value="Ribonuclease Inhibitor"/>
    <property type="match status" value="3"/>
</dbReference>
<dbReference type="PANTHER" id="PTHR13318:SF190">
    <property type="entry name" value="PARTNER OF PAIRED, ISOFORM B"/>
    <property type="match status" value="1"/>
</dbReference>
<sequence length="638" mass="70362">MSRRRGRTGGEVRGPNSALTEFLRGQGISANEIRARHLERQEQRLAMEALGARGEEQGVEAENREEDLENEVRARAEAEKRRNRKRKRGESDSDDEDDEDFVDTEGGGAGGAGGPGRLRSRRRRQTDRNEEELALDGVDNCAQCKCRFTVTVYTTQTADGKVLCRKCSASSKEKKSADAAQLAVRRQRKKLAEALLDGKDLLTIPSLQDQCIATVVKYIDDVEALGDIGAINLQKISRIMTRNRRLTPVILKLFLDPLSRDIELWDCSSLTHDSLQSIASFCPHLEKLVLGMCGQLKNENLLYYATNLPNLKSIYLDGPFLINKETWITFFEAVGPRLEEFHVRSTHRIDEEVIANLVINCPNLTHLTFHRLSNIKGNTAIHLIADLAHLEHLELSYLGDDYSQAGTGPPPVRPVTVEEEVGRDMDETPEVQVQPVAEDPVDVVAVGDPDAEDLTVVTDDAIVAILNKVGSQLKTLILDGCSALTDRTITAGIRPCCGELTTLSLTLLDQITDEAVADLFTDWTINPGLVKVSFRRCIGLGDSAIEALVDHSRDTLVDLDLNSLQFVTSRGLSALKGTPNLTTIDLGFVRSTDDRIVEALDRSCPHLARVEVYGAPKVTAACRITPGRKLIGRQSDTI</sequence>
<feature type="compositionally biased region" description="Basic and acidic residues" evidence="1">
    <location>
        <begin position="70"/>
        <end position="80"/>
    </location>
</feature>
<dbReference type="InterPro" id="IPR056451">
    <property type="entry name" value="Znf_Tbcl_Rhp7"/>
</dbReference>
<dbReference type="KEGG" id="slb:AWJ20_5098"/>
<evidence type="ECO:0000256" key="1">
    <source>
        <dbReference type="SAM" id="MobiDB-lite"/>
    </source>
</evidence>
<name>A0A161HF81_9ASCO</name>
<dbReference type="Pfam" id="PF23550">
    <property type="entry name" value="zf_Tbcl_Rhp7"/>
    <property type="match status" value="1"/>
</dbReference>
<reference evidence="3 4" key="1">
    <citation type="submission" date="2016-02" db="EMBL/GenBank/DDBJ databases">
        <title>Complete genome sequence and transcriptome regulation of the pentose utilising yeast Sugiyamaella lignohabitans.</title>
        <authorList>
            <person name="Bellasio M."/>
            <person name="Peymann A."/>
            <person name="Valli M."/>
            <person name="Sipitzky M."/>
            <person name="Graf A."/>
            <person name="Sauer M."/>
            <person name="Marx H."/>
            <person name="Mattanovich D."/>
        </authorList>
    </citation>
    <scope>NUCLEOTIDE SEQUENCE [LARGE SCALE GENOMIC DNA]</scope>
    <source>
        <strain evidence="3 4">CBS 10342</strain>
    </source>
</reference>
<dbReference type="GO" id="GO:0009411">
    <property type="term" value="P:response to UV"/>
    <property type="evidence" value="ECO:0007669"/>
    <property type="project" value="EnsemblFungi"/>
</dbReference>
<feature type="domain" description="DNA repair protein rhp7 treble clef" evidence="2">
    <location>
        <begin position="138"/>
        <end position="172"/>
    </location>
</feature>
<accession>A0A161HF81</accession>
<organism evidence="3 4">
    <name type="scientific">Sugiyamaella lignohabitans</name>
    <dbReference type="NCBI Taxonomy" id="796027"/>
    <lineage>
        <taxon>Eukaryota</taxon>
        <taxon>Fungi</taxon>
        <taxon>Dikarya</taxon>
        <taxon>Ascomycota</taxon>
        <taxon>Saccharomycotina</taxon>
        <taxon>Dipodascomycetes</taxon>
        <taxon>Dipodascales</taxon>
        <taxon>Trichomonascaceae</taxon>
        <taxon>Sugiyamaella</taxon>
    </lineage>
</organism>
<dbReference type="GO" id="GO:0008104">
    <property type="term" value="P:intracellular protein localization"/>
    <property type="evidence" value="ECO:0007669"/>
    <property type="project" value="EnsemblFungi"/>
</dbReference>
<protein>
    <submittedName>
        <fullName evidence="3">UV-damaged DNA-binding protein RAD7</fullName>
    </submittedName>
</protein>
<evidence type="ECO:0000259" key="2">
    <source>
        <dbReference type="Pfam" id="PF23550"/>
    </source>
</evidence>
<gene>
    <name evidence="3" type="primary">RAD7</name>
    <name evidence="3" type="ORF">AWJ20_5098</name>
</gene>
<feature type="compositionally biased region" description="Gly residues" evidence="1">
    <location>
        <begin position="105"/>
        <end position="116"/>
    </location>
</feature>
<evidence type="ECO:0000313" key="3">
    <source>
        <dbReference type="EMBL" id="ANB14140.1"/>
    </source>
</evidence>
<dbReference type="GO" id="GO:0031463">
    <property type="term" value="C:Cul3-RING ubiquitin ligase complex"/>
    <property type="evidence" value="ECO:0007669"/>
    <property type="project" value="EnsemblFungi"/>
</dbReference>
<keyword evidence="4" id="KW-1185">Reference proteome</keyword>
<dbReference type="Proteomes" id="UP000189580">
    <property type="component" value="Chromosome d"/>
</dbReference>
<dbReference type="AlphaFoldDB" id="A0A161HF81"/>
<feature type="compositionally biased region" description="Acidic residues" evidence="1">
    <location>
        <begin position="92"/>
        <end position="103"/>
    </location>
</feature>
<dbReference type="RefSeq" id="XP_018736617.1">
    <property type="nucleotide sequence ID" value="XM_018882217.1"/>
</dbReference>
<dbReference type="EMBL" id="CP014502">
    <property type="protein sequence ID" value="ANB14140.1"/>
    <property type="molecule type" value="Genomic_DNA"/>
</dbReference>
<dbReference type="SUPFAM" id="SSF52047">
    <property type="entry name" value="RNI-like"/>
    <property type="match status" value="1"/>
</dbReference>
<dbReference type="GO" id="GO:0003684">
    <property type="term" value="F:damaged DNA binding"/>
    <property type="evidence" value="ECO:0007669"/>
    <property type="project" value="EnsemblFungi"/>
</dbReference>
<dbReference type="GO" id="GO:0070911">
    <property type="term" value="P:global genome nucleotide-excision repair"/>
    <property type="evidence" value="ECO:0007669"/>
    <property type="project" value="EnsemblFungi"/>
</dbReference>